<keyword evidence="4" id="KW-1185">Reference proteome</keyword>
<dbReference type="PANTHER" id="PTHR35601:SF1">
    <property type="entry name" value="TOXIN RELE"/>
    <property type="match status" value="1"/>
</dbReference>
<dbReference type="STRING" id="338963.Pcar_1777"/>
<dbReference type="eggNOG" id="COG2026">
    <property type="taxonomic scope" value="Bacteria"/>
</dbReference>
<reference evidence="4" key="1">
    <citation type="submission" date="2005-10" db="EMBL/GenBank/DDBJ databases">
        <title>Complete sequence of Pelobacter carbinolicus DSM 2380.</title>
        <authorList>
            <person name="Copeland A."/>
            <person name="Lucas S."/>
            <person name="Lapidus A."/>
            <person name="Barry K."/>
            <person name="Detter J.C."/>
            <person name="Glavina T."/>
            <person name="Hammon N."/>
            <person name="Israni S."/>
            <person name="Pitluck S."/>
            <person name="Chertkov O."/>
            <person name="Schmutz J."/>
            <person name="Larimer F."/>
            <person name="Land M."/>
            <person name="Kyrpides N."/>
            <person name="Ivanova N."/>
            <person name="Richardson P."/>
        </authorList>
    </citation>
    <scope>NUCLEOTIDE SEQUENCE [LARGE SCALE GENOMIC DNA]</scope>
    <source>
        <strain evidence="4">DSM 2380 / NBRC 103641 / GraBd1</strain>
    </source>
</reference>
<dbReference type="PANTHER" id="PTHR35601">
    <property type="entry name" value="TOXIN RELE"/>
    <property type="match status" value="1"/>
</dbReference>
<comment type="similarity">
    <text evidence="1">Belongs to the RelE toxin family.</text>
</comment>
<dbReference type="HOGENOM" id="CLU_155761_1_0_7"/>
<gene>
    <name evidence="3" type="ordered locus">Pcar_1777</name>
</gene>
<sequence>MKMSGGRVAFSVIYHPDVKGRDIPKINGDVRVRIKKAIETRLMVAPQEYGEPLRKTLKGYWKLRVGDYRIVFKIDGDEILILGICHRKGVYPLMESRQ</sequence>
<accession>Q3A3N7</accession>
<dbReference type="AlphaFoldDB" id="Q3A3N7"/>
<dbReference type="SUPFAM" id="SSF143011">
    <property type="entry name" value="RelE-like"/>
    <property type="match status" value="1"/>
</dbReference>
<dbReference type="Proteomes" id="UP000002534">
    <property type="component" value="Chromosome"/>
</dbReference>
<dbReference type="Pfam" id="PF05016">
    <property type="entry name" value="ParE_toxin"/>
    <property type="match status" value="1"/>
</dbReference>
<keyword evidence="2" id="KW-1277">Toxin-antitoxin system</keyword>
<dbReference type="InterPro" id="IPR007712">
    <property type="entry name" value="RelE/ParE_toxin"/>
</dbReference>
<dbReference type="EMBL" id="CP000142">
    <property type="protein sequence ID" value="ABA89020.1"/>
    <property type="molecule type" value="Genomic_DNA"/>
</dbReference>
<proteinExistence type="inferred from homology"/>
<evidence type="ECO:0000313" key="4">
    <source>
        <dbReference type="Proteomes" id="UP000002534"/>
    </source>
</evidence>
<evidence type="ECO:0000256" key="1">
    <source>
        <dbReference type="ARBA" id="ARBA00006226"/>
    </source>
</evidence>
<reference evidence="3 4" key="2">
    <citation type="journal article" date="2012" name="BMC Genomics">
        <title>The genome of Pelobacter carbinolicus reveals surprising metabolic capabilities and physiological features.</title>
        <authorList>
            <person name="Aklujkar M."/>
            <person name="Haveman S.A."/>
            <person name="Didonato R.Jr."/>
            <person name="Chertkov O."/>
            <person name="Han C.S."/>
            <person name="Land M.L."/>
            <person name="Brown P."/>
            <person name="Lovley D.R."/>
        </authorList>
    </citation>
    <scope>NUCLEOTIDE SEQUENCE [LARGE SCALE GENOMIC DNA]</scope>
    <source>
        <strain evidence="4">DSM 2380 / NBRC 103641 / GraBd1</strain>
    </source>
</reference>
<protein>
    <submittedName>
        <fullName evidence="3">Toxin, RelE family</fullName>
    </submittedName>
</protein>
<dbReference type="Gene3D" id="3.30.2310.20">
    <property type="entry name" value="RelE-like"/>
    <property type="match status" value="1"/>
</dbReference>
<dbReference type="KEGG" id="pca:Pcar_1777"/>
<evidence type="ECO:0000313" key="3">
    <source>
        <dbReference type="EMBL" id="ABA89020.1"/>
    </source>
</evidence>
<name>Q3A3N7_SYNC1</name>
<organism evidence="3 4">
    <name type="scientific">Syntrophotalea carbinolica (strain DSM 2380 / NBRC 103641 / GraBd1)</name>
    <name type="common">Pelobacter carbinolicus</name>
    <dbReference type="NCBI Taxonomy" id="338963"/>
    <lineage>
        <taxon>Bacteria</taxon>
        <taxon>Pseudomonadati</taxon>
        <taxon>Thermodesulfobacteriota</taxon>
        <taxon>Desulfuromonadia</taxon>
        <taxon>Desulfuromonadales</taxon>
        <taxon>Syntrophotaleaceae</taxon>
        <taxon>Syntrophotalea</taxon>
    </lineage>
</organism>
<dbReference type="InterPro" id="IPR035093">
    <property type="entry name" value="RelE/ParE_toxin_dom_sf"/>
</dbReference>
<evidence type="ECO:0000256" key="2">
    <source>
        <dbReference type="ARBA" id="ARBA00022649"/>
    </source>
</evidence>